<evidence type="ECO:0000313" key="1">
    <source>
        <dbReference type="EMBL" id="AVP97343.1"/>
    </source>
</evidence>
<evidence type="ECO:0000313" key="2">
    <source>
        <dbReference type="Proteomes" id="UP000241074"/>
    </source>
</evidence>
<sequence>MALAGDIARGTLSQVRGHARLSVRAGLIQAPLCGAMPPAQAIHAADGDKVRMSCILPAL</sequence>
<keyword evidence="2" id="KW-1185">Reference proteome</keyword>
<reference evidence="1 2" key="2">
    <citation type="submission" date="2018-03" db="EMBL/GenBank/DDBJ databases">
        <authorList>
            <person name="Keele B.F."/>
        </authorList>
    </citation>
    <scope>NUCLEOTIDE SEQUENCE [LARGE SCALE GENOMIC DNA]</scope>
    <source>
        <strain evidence="1 2">D13</strain>
    </source>
</reference>
<dbReference type="AlphaFoldDB" id="A0A2P1PR79"/>
<name>A0A2P1PR79_9GAMM</name>
<proteinExistence type="predicted"/>
<dbReference type="Proteomes" id="UP000241074">
    <property type="component" value="Chromosome"/>
</dbReference>
<reference evidence="1 2" key="1">
    <citation type="submission" date="2018-03" db="EMBL/GenBank/DDBJ databases">
        <title>Ahniella affigens gen. nov., sp. nov., a gammaproteobacterium isolated from sandy soil near a stream.</title>
        <authorList>
            <person name="Ko Y."/>
            <person name="Kim J.-H."/>
        </authorList>
    </citation>
    <scope>NUCLEOTIDE SEQUENCE [LARGE SCALE GENOMIC DNA]</scope>
    <source>
        <strain evidence="1 2">D13</strain>
    </source>
</reference>
<gene>
    <name evidence="1" type="ORF">C7S18_09120</name>
</gene>
<protein>
    <submittedName>
        <fullName evidence="1">Uncharacterized protein</fullName>
    </submittedName>
</protein>
<organism evidence="1 2">
    <name type="scientific">Ahniella affigens</name>
    <dbReference type="NCBI Taxonomy" id="2021234"/>
    <lineage>
        <taxon>Bacteria</taxon>
        <taxon>Pseudomonadati</taxon>
        <taxon>Pseudomonadota</taxon>
        <taxon>Gammaproteobacteria</taxon>
        <taxon>Lysobacterales</taxon>
        <taxon>Rhodanobacteraceae</taxon>
        <taxon>Ahniella</taxon>
    </lineage>
</organism>
<accession>A0A2P1PR79</accession>
<dbReference type="EMBL" id="CP027860">
    <property type="protein sequence ID" value="AVP97343.1"/>
    <property type="molecule type" value="Genomic_DNA"/>
</dbReference>
<dbReference type="KEGG" id="xba:C7S18_09120"/>